<protein>
    <submittedName>
        <fullName evidence="2">UxaA family hydrolase</fullName>
        <ecNumber evidence="2">4.2.1.7</ecNumber>
    </submittedName>
</protein>
<dbReference type="PANTHER" id="PTHR30536:SF5">
    <property type="entry name" value="ALTRONATE DEHYDRATASE"/>
    <property type="match status" value="1"/>
</dbReference>
<evidence type="ECO:0000313" key="2">
    <source>
        <dbReference type="EMBL" id="EFU71550.1"/>
    </source>
</evidence>
<dbReference type="EC" id="4.2.1.7" evidence="2"/>
<name>A0A828QWX4_CAMUP</name>
<evidence type="ECO:0000313" key="3">
    <source>
        <dbReference type="Proteomes" id="UP000005813"/>
    </source>
</evidence>
<dbReference type="AlphaFoldDB" id="A0A828QWX4"/>
<organism evidence="2 3">
    <name type="scientific">Campylobacter upsaliensis JV21</name>
    <dbReference type="NCBI Taxonomy" id="888826"/>
    <lineage>
        <taxon>Bacteria</taxon>
        <taxon>Pseudomonadati</taxon>
        <taxon>Campylobacterota</taxon>
        <taxon>Epsilonproteobacteria</taxon>
        <taxon>Campylobacterales</taxon>
        <taxon>Campylobacteraceae</taxon>
        <taxon>Campylobacter</taxon>
    </lineage>
</organism>
<reference evidence="2 3" key="1">
    <citation type="submission" date="2010-12" db="EMBL/GenBank/DDBJ databases">
        <authorList>
            <person name="Muzny D."/>
            <person name="Qin X."/>
            <person name="Buhay C."/>
            <person name="Dugan-Rocha S."/>
            <person name="Ding Y."/>
            <person name="Chen G."/>
            <person name="Hawes A."/>
            <person name="Holder M."/>
            <person name="Jhangiani S."/>
            <person name="Johnson A."/>
            <person name="Khan Z."/>
            <person name="Li Z."/>
            <person name="Liu W."/>
            <person name="Liu X."/>
            <person name="Perez L."/>
            <person name="Shen H."/>
            <person name="Wang Q."/>
            <person name="Watt J."/>
            <person name="Xi L."/>
            <person name="Xin Y."/>
            <person name="Zhou J."/>
            <person name="Deng J."/>
            <person name="Jiang H."/>
            <person name="Liu Y."/>
            <person name="Qu J."/>
            <person name="Song X.-Z."/>
            <person name="Zhang L."/>
            <person name="Villasana D."/>
            <person name="Johnson A."/>
            <person name="Liu J."/>
            <person name="Liyanage D."/>
            <person name="Lorensuhewa L."/>
            <person name="Robinson T."/>
            <person name="Song A."/>
            <person name="Song B.-B."/>
            <person name="Dinh H."/>
            <person name="Thornton R."/>
            <person name="Coyle M."/>
            <person name="Francisco L."/>
            <person name="Jackson L."/>
            <person name="Javaid M."/>
            <person name="Korchina V."/>
            <person name="Kovar C."/>
            <person name="Mata R."/>
            <person name="Mathew T."/>
            <person name="Ngo R."/>
            <person name="Nguyen L."/>
            <person name="Nguyen N."/>
            <person name="Okwuonu G."/>
            <person name="Ongeri F."/>
            <person name="Pham C."/>
            <person name="Simmons D."/>
            <person name="Wilczek-Boney K."/>
            <person name="Hale W."/>
            <person name="Jakkamsetti A."/>
            <person name="Pham P."/>
            <person name="Ruth R."/>
            <person name="San Lucas F."/>
            <person name="Warren J."/>
            <person name="Zhang J."/>
            <person name="Zhao Z."/>
            <person name="Zhou C."/>
            <person name="Zhu D."/>
            <person name="Lee S."/>
            <person name="Bess C."/>
            <person name="Blankenburg K."/>
            <person name="Forbes L."/>
            <person name="Fu Q."/>
            <person name="Gubbala S."/>
            <person name="Hirani K."/>
            <person name="Jayaseelan J.C."/>
            <person name="Lara F."/>
            <person name="Munidasa M."/>
            <person name="Palculict T."/>
            <person name="Patil S."/>
            <person name="Pu L.-L."/>
            <person name="Saada N."/>
            <person name="Tang L."/>
            <person name="Weissenberger G."/>
            <person name="Zhu Y."/>
            <person name="Hemphill L."/>
            <person name="Shang Y."/>
            <person name="Youmans B."/>
            <person name="Ayvaz T."/>
            <person name="Ross M."/>
            <person name="Santibanez J."/>
            <person name="Aqrawi P."/>
            <person name="Gross S."/>
            <person name="Joshi V."/>
            <person name="Fowler G."/>
            <person name="Nazareth L."/>
            <person name="Reid J."/>
            <person name="Worley K."/>
            <person name="Petrosino J."/>
            <person name="Highlander S."/>
            <person name="Gibbs R."/>
        </authorList>
    </citation>
    <scope>NUCLEOTIDE SEQUENCE [LARGE SCALE GENOMIC DNA]</scope>
    <source>
        <strain evidence="2 3">JV21</strain>
    </source>
</reference>
<dbReference type="GO" id="GO:0008789">
    <property type="term" value="F:altronate dehydratase activity"/>
    <property type="evidence" value="ECO:0007669"/>
    <property type="project" value="UniProtKB-EC"/>
</dbReference>
<evidence type="ECO:0000259" key="1">
    <source>
        <dbReference type="Pfam" id="PF20629"/>
    </source>
</evidence>
<comment type="caution">
    <text evidence="2">The sequence shown here is derived from an EMBL/GenBank/DDBJ whole genome shotgun (WGS) entry which is preliminary data.</text>
</comment>
<dbReference type="PANTHER" id="PTHR30536">
    <property type="entry name" value="ALTRONATE/GALACTARATE DEHYDRATASE"/>
    <property type="match status" value="1"/>
</dbReference>
<accession>A0A828QWX4</accession>
<dbReference type="InterPro" id="IPR048332">
    <property type="entry name" value="GD_AH_C"/>
</dbReference>
<dbReference type="Proteomes" id="UP000005813">
    <property type="component" value="Unassembled WGS sequence"/>
</dbReference>
<dbReference type="Pfam" id="PF20629">
    <property type="entry name" value="GD_AH_C"/>
    <property type="match status" value="1"/>
</dbReference>
<dbReference type="EMBL" id="AEPU01000023">
    <property type="protein sequence ID" value="EFU71550.1"/>
    <property type="molecule type" value="Genomic_DNA"/>
</dbReference>
<keyword evidence="2" id="KW-0456">Lyase</keyword>
<feature type="domain" description="D-galactarate/Altronate dehydratase C-terminal" evidence="1">
    <location>
        <begin position="2"/>
        <end position="132"/>
    </location>
</feature>
<dbReference type="GO" id="GO:0019698">
    <property type="term" value="P:D-galacturonate catabolic process"/>
    <property type="evidence" value="ECO:0007669"/>
    <property type="project" value="TreeGrafter"/>
</dbReference>
<proteinExistence type="predicted"/>
<dbReference type="GO" id="GO:0016787">
    <property type="term" value="F:hydrolase activity"/>
    <property type="evidence" value="ECO:0007669"/>
    <property type="project" value="UniProtKB-KW"/>
</dbReference>
<dbReference type="InterPro" id="IPR052172">
    <property type="entry name" value="UxaA_altronate/galactarate_dh"/>
</dbReference>
<keyword evidence="2" id="KW-0378">Hydrolase</keyword>
<gene>
    <name evidence="2" type="primary">uxaA</name>
    <name evidence="2" type="ORF">HMPREF9400_1204</name>
</gene>
<sequence length="135" mass="14643">MYKAGTRTLMDVIDYAKPVASKGLTFMNTPGNDIEQLSAMVAGGANICVFTTGRGTPTGSAIVPTIKMSSNSFCYQNMNDCIDINAGEMLDGVKTKEDIRDELIELIVKIGDGHLVKAELNEQNDFSIWRLATTC</sequence>